<evidence type="ECO:0000259" key="2">
    <source>
        <dbReference type="Pfam" id="PF20231"/>
    </source>
</evidence>
<reference evidence="3 4" key="1">
    <citation type="submission" date="2019-02" db="EMBL/GenBank/DDBJ databases">
        <title>Genome sequencing of the rare red list fungi Antrodiella citrinella (Flaviporus citrinellus).</title>
        <authorList>
            <person name="Buettner E."/>
            <person name="Kellner H."/>
        </authorList>
    </citation>
    <scope>NUCLEOTIDE SEQUENCE [LARGE SCALE GENOMIC DNA]</scope>
    <source>
        <strain evidence="3 4">DSM 108506</strain>
    </source>
</reference>
<dbReference type="Pfam" id="PF20231">
    <property type="entry name" value="DUF6589"/>
    <property type="match status" value="1"/>
</dbReference>
<dbReference type="OrthoDB" id="2803256at2759"/>
<sequence length="694" mass="77716">MVSYGRIRYQRAVGLISAQRQVFSVLSHFGICSSYTTVTGSEGRGPKSGDDKNQDASIADAVHQNPRGTQASRDTGLIDEDEDSEDEDDSDDEDYEYESDIESGDESGDEKDDDDEVEEGSLSYSTGMAENMLDKPSRRRHPGGLLERLSQACLAAARHAAMNGLVGHVYDNINFLLKIAEQILGRKDNQQNGTCATVYQLFGATAEDMKTSDLIDSMQSASPLQFEDFLLTEDETQALKTRLKHTVLRIIVTFGGEAFEKFQEAVMDLTPVTEEKIPLHKTEIFPLAAMNIDESSTAGNAEVVDNILQQLNVDREKETLVKILTGDQLSISRLRSLAIIRAGHEPLNHSYLFAGYSPGFFHYQMAITAGTLETHWGDNSSWVHDPGSLHFHNKVLDRKPIVLTSMPPYRTCRDLIFVSLYARVFHCLEKVNPYDNLDEYAKHASIEDLQEHASQIVDQFADPAVVVHKLREERRKEADVHNNSSATDNPDDESEFKPTTGDDVFTNAILFMRDALVLREFNDAIKDGDSGRIVTVLKFLAFAFRGNKHPRYAHETLHLLHNLVCVWPDGLKKIIMNNWLANPTGLAHAWVPIDLLQEHMNFWIKRIYKAHGSNASWEWLAKVSPCINILRRLATHINQDIGSRQGSKHHAPDLTVDICVLKESLHVDAPDGLLNAEVTHPTMGVLQEEDTTQG</sequence>
<proteinExistence type="predicted"/>
<gene>
    <name evidence="3" type="ORF">EUX98_g9728</name>
</gene>
<evidence type="ECO:0000313" key="3">
    <source>
        <dbReference type="EMBL" id="THH13425.1"/>
    </source>
</evidence>
<protein>
    <recommendedName>
        <fullName evidence="2">DUF6589 domain-containing protein</fullName>
    </recommendedName>
</protein>
<dbReference type="Proteomes" id="UP000308730">
    <property type="component" value="Unassembled WGS sequence"/>
</dbReference>
<feature type="domain" description="DUF6589" evidence="2">
    <location>
        <begin position="220"/>
        <end position="649"/>
    </location>
</feature>
<evidence type="ECO:0000256" key="1">
    <source>
        <dbReference type="SAM" id="MobiDB-lite"/>
    </source>
</evidence>
<dbReference type="InterPro" id="IPR046496">
    <property type="entry name" value="DUF6589"/>
</dbReference>
<dbReference type="EMBL" id="SGPM01001071">
    <property type="protein sequence ID" value="THH13425.1"/>
    <property type="molecule type" value="Genomic_DNA"/>
</dbReference>
<dbReference type="AlphaFoldDB" id="A0A4S4LN88"/>
<name>A0A4S4LN88_9APHY</name>
<feature type="compositionally biased region" description="Basic and acidic residues" evidence="1">
    <location>
        <begin position="44"/>
        <end position="54"/>
    </location>
</feature>
<organism evidence="3 4">
    <name type="scientific">Antrodiella citrinella</name>
    <dbReference type="NCBI Taxonomy" id="2447956"/>
    <lineage>
        <taxon>Eukaryota</taxon>
        <taxon>Fungi</taxon>
        <taxon>Dikarya</taxon>
        <taxon>Basidiomycota</taxon>
        <taxon>Agaricomycotina</taxon>
        <taxon>Agaricomycetes</taxon>
        <taxon>Polyporales</taxon>
        <taxon>Steccherinaceae</taxon>
        <taxon>Antrodiella</taxon>
    </lineage>
</organism>
<keyword evidence="4" id="KW-1185">Reference proteome</keyword>
<feature type="non-terminal residue" evidence="3">
    <location>
        <position position="694"/>
    </location>
</feature>
<feature type="region of interest" description="Disordered" evidence="1">
    <location>
        <begin position="37"/>
        <end position="142"/>
    </location>
</feature>
<feature type="compositionally biased region" description="Acidic residues" evidence="1">
    <location>
        <begin position="77"/>
        <end position="119"/>
    </location>
</feature>
<comment type="caution">
    <text evidence="3">The sequence shown here is derived from an EMBL/GenBank/DDBJ whole genome shotgun (WGS) entry which is preliminary data.</text>
</comment>
<feature type="region of interest" description="Disordered" evidence="1">
    <location>
        <begin position="476"/>
        <end position="500"/>
    </location>
</feature>
<evidence type="ECO:0000313" key="4">
    <source>
        <dbReference type="Proteomes" id="UP000308730"/>
    </source>
</evidence>
<accession>A0A4S4LN88</accession>